<dbReference type="EMBL" id="KI966408">
    <property type="protein sequence ID" value="EWC47789.1"/>
    <property type="molecule type" value="Genomic_DNA"/>
</dbReference>
<evidence type="ECO:0000313" key="3">
    <source>
        <dbReference type="Proteomes" id="UP000024837"/>
    </source>
</evidence>
<proteinExistence type="predicted"/>
<dbReference type="AlphaFoldDB" id="W7HW79"/>
<protein>
    <recommendedName>
        <fullName evidence="4">F-box domain-containing protein</fullName>
    </recommendedName>
</protein>
<evidence type="ECO:0000256" key="1">
    <source>
        <dbReference type="SAM" id="Coils"/>
    </source>
</evidence>
<evidence type="ECO:0000313" key="2">
    <source>
        <dbReference type="EMBL" id="EWC47789.1"/>
    </source>
</evidence>
<accession>W7HW79</accession>
<sequence length="504" mass="57371">MLQTVMPLPAELVIMVLEFAHTRDLKAFSTCSHACRAIALPVLFRGIRLSPNSLRAFRDGGRLAHLRPNVRHVNIEGRVRASALQVINRTCLCVSALCSGMFPVVSSLRIAAGAPGTVDGLDAQLLAVVFAQLSATTLYDRLRRLHLHTPLSESIGDEDCECEVCKEEAQKRLDRAEEEDEEDEELERAENIETVRQFLDVSRLVDQPSLSVSTSTSVTEEGEMDWEERRRLERLAMLVAKVRAPPALQEAYITVEVPMFRWASACLNDKFRKEGGRRDNIFGEWFVHLAAPTLQRLEIMTGFEAITPENLRAREGLPVVPGQAEFPRLTRLRVDTPTFKRRRLNKMMKRFPGLEELTVHARDWLAVRSQLGILPEITGFGARLGKVTLPWPSGYGFQTGWAWVAPLQLRESVQQWVERGLTGLEEVEFLRNPNRRAGCRPNCWSQSFVRYRVTTDGVVEETGRGMRPYVLEDEEPWMHHADLTRSIYGCSICYWEEDEEEEEL</sequence>
<evidence type="ECO:0008006" key="4">
    <source>
        <dbReference type="Google" id="ProtNLM"/>
    </source>
</evidence>
<organism evidence="2 3">
    <name type="scientific">Drechslerella stenobrocha 248</name>
    <dbReference type="NCBI Taxonomy" id="1043628"/>
    <lineage>
        <taxon>Eukaryota</taxon>
        <taxon>Fungi</taxon>
        <taxon>Dikarya</taxon>
        <taxon>Ascomycota</taxon>
        <taxon>Pezizomycotina</taxon>
        <taxon>Orbiliomycetes</taxon>
        <taxon>Orbiliales</taxon>
        <taxon>Orbiliaceae</taxon>
        <taxon>Drechslerella</taxon>
    </lineage>
</organism>
<dbReference type="Proteomes" id="UP000024837">
    <property type="component" value="Unassembled WGS sequence"/>
</dbReference>
<name>W7HW79_9PEZI</name>
<keyword evidence="3" id="KW-1185">Reference proteome</keyword>
<gene>
    <name evidence="2" type="ORF">DRE_02989</name>
</gene>
<dbReference type="HOGENOM" id="CLU_540813_0_0_1"/>
<dbReference type="OrthoDB" id="3927840at2759"/>
<keyword evidence="1" id="KW-0175">Coiled coil</keyword>
<feature type="coiled-coil region" evidence="1">
    <location>
        <begin position="166"/>
        <end position="195"/>
    </location>
</feature>
<reference evidence="2 3" key="1">
    <citation type="submission" date="2013-05" db="EMBL/GenBank/DDBJ databases">
        <title>Drechslerella stenobrocha genome reveals carnivorous origination and mechanical trapping mechanism of predatory fungi.</title>
        <authorList>
            <person name="Liu X."/>
            <person name="Zhang W."/>
            <person name="Liu K."/>
        </authorList>
    </citation>
    <scope>NUCLEOTIDE SEQUENCE [LARGE SCALE GENOMIC DNA]</scope>
    <source>
        <strain evidence="2 3">248</strain>
    </source>
</reference>